<dbReference type="KEGG" id="cqi:110707287"/>
<organism evidence="8 9">
    <name type="scientific">Chenopodium quinoa</name>
    <name type="common">Quinoa</name>
    <dbReference type="NCBI Taxonomy" id="63459"/>
    <lineage>
        <taxon>Eukaryota</taxon>
        <taxon>Viridiplantae</taxon>
        <taxon>Streptophyta</taxon>
        <taxon>Embryophyta</taxon>
        <taxon>Tracheophyta</taxon>
        <taxon>Spermatophyta</taxon>
        <taxon>Magnoliopsida</taxon>
        <taxon>eudicotyledons</taxon>
        <taxon>Gunneridae</taxon>
        <taxon>Pentapetalae</taxon>
        <taxon>Caryophyllales</taxon>
        <taxon>Chenopodiaceae</taxon>
        <taxon>Chenopodioideae</taxon>
        <taxon>Atripliceae</taxon>
        <taxon>Chenopodium</taxon>
    </lineage>
</organism>
<dbReference type="Pfam" id="PF03942">
    <property type="entry name" value="DTW"/>
    <property type="match status" value="1"/>
</dbReference>
<evidence type="ECO:0000313" key="8">
    <source>
        <dbReference type="EnsemblPlants" id="AUR62026041-RA:cds"/>
    </source>
</evidence>
<dbReference type="Gramene" id="AUR62026041-RA">
    <property type="protein sequence ID" value="AUR62026041-RA:cds"/>
    <property type="gene ID" value="AUR62026041"/>
</dbReference>
<dbReference type="InterPro" id="IPR039262">
    <property type="entry name" value="DTWD2/TAPT"/>
</dbReference>
<protein>
    <recommendedName>
        <fullName evidence="1">tRNA-uridine aminocarboxypropyltransferase</fullName>
        <ecNumber evidence="1">2.5.1.25</ecNumber>
    </recommendedName>
</protein>
<dbReference type="RefSeq" id="XP_021740994.1">
    <property type="nucleotide sequence ID" value="XM_021885302.1"/>
</dbReference>
<evidence type="ECO:0000313" key="9">
    <source>
        <dbReference type="Proteomes" id="UP000596660"/>
    </source>
</evidence>
<evidence type="ECO:0000256" key="4">
    <source>
        <dbReference type="ARBA" id="ARBA00022694"/>
    </source>
</evidence>
<comment type="similarity">
    <text evidence="5">Belongs to the TDD superfamily. DTWD2 family.</text>
</comment>
<dbReference type="InterPro" id="IPR005636">
    <property type="entry name" value="DTW"/>
</dbReference>
<dbReference type="EC" id="2.5.1.25" evidence="1"/>
<dbReference type="AlphaFoldDB" id="A0A803MAC4"/>
<keyword evidence="9" id="KW-1185">Reference proteome</keyword>
<dbReference type="OrthoDB" id="408541at2759"/>
<dbReference type="PANTHER" id="PTHR21392">
    <property type="entry name" value="TRNA-URIDINE AMINOCARBOXYPROPYLTRANSFERASE 2"/>
    <property type="match status" value="1"/>
</dbReference>
<sequence length="258" mass="28890">MSYDDITQQMEEQLPFTATQTLTDADETRRKICSGGCNRPVNVCLCDKIPQNPISTTTQIVILQHPHEQRQKLATVPVVKKCLQNCEIIVGRKLREGSSQTLDSLYHGINDSAQFDPIRRAVFLFPGTELMPSIEINEWRSSLNSTCTNGIVLIVFDGTWKHAKEMMFASLPFISKFATRVCFDCDFEVGGGTIYDSDLILKKEPFKGCMSTMEAVARALRVLEPSGGEIEAKLVEVLKSMVSLQACYLKTVKPRKKC</sequence>
<evidence type="ECO:0000256" key="6">
    <source>
        <dbReference type="ARBA" id="ARBA00048718"/>
    </source>
</evidence>
<dbReference type="PANTHER" id="PTHR21392:SF0">
    <property type="entry name" value="TRNA-URIDINE AMINOCARBOXYPROPYLTRANSFERASE 2"/>
    <property type="match status" value="1"/>
</dbReference>
<comment type="catalytic activity">
    <reaction evidence="6">
        <text>a uridine in tRNA + S-adenosyl-L-methionine = a 3-[(3S)-3-amino-3-carboxypropyl]uridine in tRNA + S-methyl-5'-thioadenosine + H(+)</text>
        <dbReference type="Rhea" id="RHEA:62432"/>
        <dbReference type="Rhea" id="RHEA-COMP:13339"/>
        <dbReference type="Rhea" id="RHEA-COMP:16092"/>
        <dbReference type="ChEBI" id="CHEBI:15378"/>
        <dbReference type="ChEBI" id="CHEBI:17509"/>
        <dbReference type="ChEBI" id="CHEBI:59789"/>
        <dbReference type="ChEBI" id="CHEBI:65315"/>
        <dbReference type="ChEBI" id="CHEBI:82930"/>
        <dbReference type="EC" id="2.5.1.25"/>
    </reaction>
</comment>
<dbReference type="EnsemblPlants" id="AUR62026041-RA">
    <property type="protein sequence ID" value="AUR62026041-RA:cds"/>
    <property type="gene ID" value="AUR62026041"/>
</dbReference>
<dbReference type="SMART" id="SM01144">
    <property type="entry name" value="DTW"/>
    <property type="match status" value="1"/>
</dbReference>
<evidence type="ECO:0000256" key="1">
    <source>
        <dbReference type="ARBA" id="ARBA00012386"/>
    </source>
</evidence>
<keyword evidence="3" id="KW-0949">S-adenosyl-L-methionine</keyword>
<evidence type="ECO:0000256" key="2">
    <source>
        <dbReference type="ARBA" id="ARBA00022679"/>
    </source>
</evidence>
<reference evidence="8" key="2">
    <citation type="submission" date="2021-03" db="UniProtKB">
        <authorList>
            <consortium name="EnsemblPlants"/>
        </authorList>
    </citation>
    <scope>IDENTIFICATION</scope>
</reference>
<dbReference type="Proteomes" id="UP000596660">
    <property type="component" value="Unplaced"/>
</dbReference>
<evidence type="ECO:0000259" key="7">
    <source>
        <dbReference type="SMART" id="SM01144"/>
    </source>
</evidence>
<dbReference type="RefSeq" id="XP_021740995.1">
    <property type="nucleotide sequence ID" value="XM_021885303.1"/>
</dbReference>
<feature type="domain" description="DTW" evidence="7">
    <location>
        <begin position="29"/>
        <end position="250"/>
    </location>
</feature>
<dbReference type="GO" id="GO:0016432">
    <property type="term" value="F:tRNA-uridine aminocarboxypropyltransferase activity"/>
    <property type="evidence" value="ECO:0007669"/>
    <property type="project" value="UniProtKB-EC"/>
</dbReference>
<name>A0A803MAC4_CHEQI</name>
<proteinExistence type="inferred from homology"/>
<dbReference type="GeneID" id="110707287"/>
<reference evidence="8" key="1">
    <citation type="journal article" date="2017" name="Nature">
        <title>The genome of Chenopodium quinoa.</title>
        <authorList>
            <person name="Jarvis D.E."/>
            <person name="Ho Y.S."/>
            <person name="Lightfoot D.J."/>
            <person name="Schmoeckel S.M."/>
            <person name="Li B."/>
            <person name="Borm T.J.A."/>
            <person name="Ohyanagi H."/>
            <person name="Mineta K."/>
            <person name="Michell C.T."/>
            <person name="Saber N."/>
            <person name="Kharbatia N.M."/>
            <person name="Rupper R.R."/>
            <person name="Sharp A.R."/>
            <person name="Dally N."/>
            <person name="Boughton B.A."/>
            <person name="Woo Y.H."/>
            <person name="Gao G."/>
            <person name="Schijlen E.G.W.M."/>
            <person name="Guo X."/>
            <person name="Momin A.A."/>
            <person name="Negrao S."/>
            <person name="Al-Babili S."/>
            <person name="Gehring C."/>
            <person name="Roessner U."/>
            <person name="Jung C."/>
            <person name="Murphy K."/>
            <person name="Arold S.T."/>
            <person name="Gojobori T."/>
            <person name="van der Linden C.G."/>
            <person name="van Loo E.N."/>
            <person name="Jellen E.N."/>
            <person name="Maughan P.J."/>
            <person name="Tester M."/>
        </authorList>
    </citation>
    <scope>NUCLEOTIDE SEQUENCE [LARGE SCALE GENOMIC DNA]</scope>
    <source>
        <strain evidence="8">cv. PI 614886</strain>
    </source>
</reference>
<dbReference type="OMA" id="CQFQLNH"/>
<keyword evidence="2" id="KW-0808">Transferase</keyword>
<dbReference type="GO" id="GO:0008033">
    <property type="term" value="P:tRNA processing"/>
    <property type="evidence" value="ECO:0007669"/>
    <property type="project" value="UniProtKB-KW"/>
</dbReference>
<evidence type="ECO:0000256" key="5">
    <source>
        <dbReference type="ARBA" id="ARBA00034489"/>
    </source>
</evidence>
<keyword evidence="4" id="KW-0819">tRNA processing</keyword>
<accession>A0A803MAC4</accession>
<evidence type="ECO:0000256" key="3">
    <source>
        <dbReference type="ARBA" id="ARBA00022691"/>
    </source>
</evidence>
<gene>
    <name evidence="8" type="primary">LOC110707287</name>
</gene>